<sequence length="166" mass="17233">MQALALPELRTLLISSNEIADCGPLAAAAKLETLSIGDNPLVAGVDAFGMHPSLRAVFLEATGRSAVPIVAPAILEVLHLDHNAIVDVDPLGAYQALHSVHLDANAITTLAPLVDDPWITECDLLSVGDNPLDAETLVQVIPALCEALLDVQGPPLDACTRCGAPP</sequence>
<reference evidence="2" key="1">
    <citation type="submission" date="2016-10" db="EMBL/GenBank/DDBJ databases">
        <authorList>
            <person name="Varghese N."/>
            <person name="Submissions S."/>
        </authorList>
    </citation>
    <scope>NUCLEOTIDE SEQUENCE [LARGE SCALE GENOMIC DNA]</scope>
    <source>
        <strain evidence="2">ATCC 25963</strain>
    </source>
</reference>
<evidence type="ECO:0000313" key="1">
    <source>
        <dbReference type="EMBL" id="SFF29284.1"/>
    </source>
</evidence>
<dbReference type="EMBL" id="FOMX01000043">
    <property type="protein sequence ID" value="SFF29284.1"/>
    <property type="molecule type" value="Genomic_DNA"/>
</dbReference>
<proteinExistence type="predicted"/>
<accession>A0A1I2HGL3</accession>
<dbReference type="Gene3D" id="3.80.10.10">
    <property type="entry name" value="Ribonuclease Inhibitor"/>
    <property type="match status" value="1"/>
</dbReference>
<name>A0A1I2HGL3_9BACT</name>
<dbReference type="SUPFAM" id="SSF52075">
    <property type="entry name" value="Outer arm dynein light chain 1"/>
    <property type="match status" value="1"/>
</dbReference>
<protein>
    <recommendedName>
        <fullName evidence="3">Leucine Rich repeat-containing protein</fullName>
    </recommendedName>
</protein>
<gene>
    <name evidence="1" type="ORF">SAMN02745121_07971</name>
</gene>
<evidence type="ECO:0008006" key="3">
    <source>
        <dbReference type="Google" id="ProtNLM"/>
    </source>
</evidence>
<dbReference type="InterPro" id="IPR032675">
    <property type="entry name" value="LRR_dom_sf"/>
</dbReference>
<dbReference type="Proteomes" id="UP000199400">
    <property type="component" value="Unassembled WGS sequence"/>
</dbReference>
<dbReference type="AlphaFoldDB" id="A0A1I2HGL3"/>
<keyword evidence="2" id="KW-1185">Reference proteome</keyword>
<organism evidence="1 2">
    <name type="scientific">Nannocystis exedens</name>
    <dbReference type="NCBI Taxonomy" id="54"/>
    <lineage>
        <taxon>Bacteria</taxon>
        <taxon>Pseudomonadati</taxon>
        <taxon>Myxococcota</taxon>
        <taxon>Polyangia</taxon>
        <taxon>Nannocystales</taxon>
        <taxon>Nannocystaceae</taxon>
        <taxon>Nannocystis</taxon>
    </lineage>
</organism>
<evidence type="ECO:0000313" key="2">
    <source>
        <dbReference type="Proteomes" id="UP000199400"/>
    </source>
</evidence>